<dbReference type="EMBL" id="JAACJJ010000046">
    <property type="protein sequence ID" value="KAF5313840.1"/>
    <property type="molecule type" value="Genomic_DNA"/>
</dbReference>
<comment type="caution">
    <text evidence="2">The sequence shown here is derived from an EMBL/GenBank/DDBJ whole genome shotgun (WGS) entry which is preliminary data.</text>
</comment>
<evidence type="ECO:0000313" key="2">
    <source>
        <dbReference type="EMBL" id="KAF5313840.1"/>
    </source>
</evidence>
<evidence type="ECO:0000313" key="3">
    <source>
        <dbReference type="Proteomes" id="UP000567179"/>
    </source>
</evidence>
<dbReference type="Gene3D" id="3.30.160.60">
    <property type="entry name" value="Classic Zinc Finger"/>
    <property type="match status" value="1"/>
</dbReference>
<evidence type="ECO:0000256" key="1">
    <source>
        <dbReference type="SAM" id="MobiDB-lite"/>
    </source>
</evidence>
<protein>
    <submittedName>
        <fullName evidence="2">Uncharacterized protein</fullName>
    </submittedName>
</protein>
<reference evidence="2 3" key="1">
    <citation type="journal article" date="2020" name="ISME J.">
        <title>Uncovering the hidden diversity of litter-decomposition mechanisms in mushroom-forming fungi.</title>
        <authorList>
            <person name="Floudas D."/>
            <person name="Bentzer J."/>
            <person name="Ahren D."/>
            <person name="Johansson T."/>
            <person name="Persson P."/>
            <person name="Tunlid A."/>
        </authorList>
    </citation>
    <scope>NUCLEOTIDE SEQUENCE [LARGE SCALE GENOMIC DNA]</scope>
    <source>
        <strain evidence="2 3">CBS 101986</strain>
    </source>
</reference>
<dbReference type="Proteomes" id="UP000567179">
    <property type="component" value="Unassembled WGS sequence"/>
</dbReference>
<sequence length="387" mass="41280">MDQAINLSDAPLSGLEMEFFDLLAEGILPEWFQAMLDGSASSPGGNQETEGTLDAHGPNDGFTTSEVPASDSTTSSVSSAILDAMPPQAVSSLAHLIGASGGEPVPTTSEIAPSPTTVRNVAKRRLSDHAIFVQAKRVRKPTKTATRIHASQETFGPHFLGPNFPYYASQPLSMVAHPGPYMAAGPFAGAAPIGMATFAPPGITGPFLPPASSYYTLSTSFGVPWFPAYPLAGPAPSPFTAPAKRTKQQAHRTGPNGERAHTLKPTFGMRLENSEDPARQRTIEAHRANDARENDTDDIICLWIDVGAAEPCHQSFQGTNALLTHCVEMHGVPSAKTSKEVTNCSWSDCSSYGIRKSALKRHLAEHPLHGRRDRLPPADTRAKIVEA</sequence>
<name>A0A8H5EV89_9AGAR</name>
<organism evidence="2 3">
    <name type="scientific">Psilocybe cf. subviscida</name>
    <dbReference type="NCBI Taxonomy" id="2480587"/>
    <lineage>
        <taxon>Eukaryota</taxon>
        <taxon>Fungi</taxon>
        <taxon>Dikarya</taxon>
        <taxon>Basidiomycota</taxon>
        <taxon>Agaricomycotina</taxon>
        <taxon>Agaricomycetes</taxon>
        <taxon>Agaricomycetidae</taxon>
        <taxon>Agaricales</taxon>
        <taxon>Agaricineae</taxon>
        <taxon>Strophariaceae</taxon>
        <taxon>Psilocybe</taxon>
    </lineage>
</organism>
<dbReference type="AlphaFoldDB" id="A0A8H5EV89"/>
<gene>
    <name evidence="2" type="ORF">D9619_013071</name>
</gene>
<keyword evidence="3" id="KW-1185">Reference proteome</keyword>
<feature type="region of interest" description="Disordered" evidence="1">
    <location>
        <begin position="38"/>
        <end position="73"/>
    </location>
</feature>
<feature type="compositionally biased region" description="Polar residues" evidence="1">
    <location>
        <begin position="39"/>
        <end position="50"/>
    </location>
</feature>
<accession>A0A8H5EV89</accession>
<proteinExistence type="predicted"/>